<dbReference type="AlphaFoldDB" id="A0A0G4NUX5"/>
<protein>
    <submittedName>
        <fullName evidence="1">Str. FM013</fullName>
    </submittedName>
</protein>
<proteinExistence type="predicted"/>
<keyword evidence="2" id="KW-1185">Reference proteome</keyword>
<gene>
    <name evidence="1" type="ORF">PCAMFM013_S001g000815</name>
</gene>
<reference evidence="1 2" key="1">
    <citation type="journal article" date="2014" name="Nat. Commun.">
        <title>Multiple recent horizontal transfers of a large genomic region in cheese making fungi.</title>
        <authorList>
            <person name="Cheeseman K."/>
            <person name="Ropars J."/>
            <person name="Renault P."/>
            <person name="Dupont J."/>
            <person name="Gouzy J."/>
            <person name="Branca A."/>
            <person name="Abraham A.L."/>
            <person name="Ceppi M."/>
            <person name="Conseiller E."/>
            <person name="Debuchy R."/>
            <person name="Malagnac F."/>
            <person name="Goarin A."/>
            <person name="Silar P."/>
            <person name="Lacoste S."/>
            <person name="Sallet E."/>
            <person name="Bensimon A."/>
            <person name="Giraud T."/>
            <person name="Brygoo Y."/>
        </authorList>
    </citation>
    <scope>NUCLEOTIDE SEQUENCE [LARGE SCALE GENOMIC DNA]</scope>
    <source>
        <strain evidence="2">FM 013</strain>
    </source>
</reference>
<sequence>MIFCAGGYDQHPKVLSPIPFILLLAAWRKLGTVCQVLAVQFVALKVPGRGQTAQPYDGAPLPPPAKAPGIGIMWLAFMTSLKQKSGWGQGHPDLARQPQNLTKTIDSLFRESLQVVPYFLQEIDGAHLVYGAAAFVVCPTAVFACSSEPPGTVV</sequence>
<name>A0A0G4NUX5_PENC3</name>
<dbReference type="EMBL" id="HG793134">
    <property type="protein sequence ID" value="CRL17855.1"/>
    <property type="molecule type" value="Genomic_DNA"/>
</dbReference>
<evidence type="ECO:0000313" key="2">
    <source>
        <dbReference type="Proteomes" id="UP000053732"/>
    </source>
</evidence>
<dbReference type="Proteomes" id="UP000053732">
    <property type="component" value="Unassembled WGS sequence"/>
</dbReference>
<evidence type="ECO:0000313" key="1">
    <source>
        <dbReference type="EMBL" id="CRL17855.1"/>
    </source>
</evidence>
<accession>A0A0G4NUX5</accession>
<organism evidence="1 2">
    <name type="scientific">Penicillium camemberti (strain FM 013)</name>
    <dbReference type="NCBI Taxonomy" id="1429867"/>
    <lineage>
        <taxon>Eukaryota</taxon>
        <taxon>Fungi</taxon>
        <taxon>Dikarya</taxon>
        <taxon>Ascomycota</taxon>
        <taxon>Pezizomycotina</taxon>
        <taxon>Eurotiomycetes</taxon>
        <taxon>Eurotiomycetidae</taxon>
        <taxon>Eurotiales</taxon>
        <taxon>Aspergillaceae</taxon>
        <taxon>Penicillium</taxon>
    </lineage>
</organism>